<dbReference type="Proteomes" id="UP000199398">
    <property type="component" value="Unassembled WGS sequence"/>
</dbReference>
<dbReference type="OrthoDB" id="4133219at2"/>
<dbReference type="Gene3D" id="1.10.630.10">
    <property type="entry name" value="Cytochrome P450"/>
    <property type="match status" value="1"/>
</dbReference>
<dbReference type="PRINTS" id="PR00359">
    <property type="entry name" value="BP450"/>
</dbReference>
<dbReference type="InterPro" id="IPR017972">
    <property type="entry name" value="Cyt_P450_CS"/>
</dbReference>
<protein>
    <submittedName>
        <fullName evidence="12">Cytochrome P450</fullName>
    </submittedName>
</protein>
<evidence type="ECO:0000256" key="10">
    <source>
        <dbReference type="SAM" id="MobiDB-lite"/>
    </source>
</evidence>
<keyword evidence="14" id="KW-1185">Reference proteome</keyword>
<evidence type="ECO:0000313" key="12">
    <source>
        <dbReference type="EMBL" id="SFM49043.1"/>
    </source>
</evidence>
<dbReference type="GO" id="GO:0005506">
    <property type="term" value="F:iron ion binding"/>
    <property type="evidence" value="ECO:0007669"/>
    <property type="project" value="InterPro"/>
</dbReference>
<evidence type="ECO:0000313" key="13">
    <source>
        <dbReference type="Proteomes" id="UP000199398"/>
    </source>
</evidence>
<comment type="similarity">
    <text evidence="2 9">Belongs to the cytochrome P450 family.</text>
</comment>
<dbReference type="CDD" id="cd11030">
    <property type="entry name" value="CYP105-like"/>
    <property type="match status" value="1"/>
</dbReference>
<gene>
    <name evidence="11" type="ORF">ATL45_6527</name>
    <name evidence="12" type="ORF">SAMN05421805_101465</name>
</gene>
<keyword evidence="5 9" id="KW-0479">Metal-binding</keyword>
<dbReference type="PANTHER" id="PTHR46696">
    <property type="entry name" value="P450, PUTATIVE (EUROFUNG)-RELATED"/>
    <property type="match status" value="1"/>
</dbReference>
<evidence type="ECO:0000256" key="5">
    <source>
        <dbReference type="ARBA" id="ARBA00022723"/>
    </source>
</evidence>
<dbReference type="SUPFAM" id="SSF48264">
    <property type="entry name" value="Cytochrome P450"/>
    <property type="match status" value="1"/>
</dbReference>
<dbReference type="PANTHER" id="PTHR46696:SF1">
    <property type="entry name" value="CYTOCHROME P450 YJIB-RELATED"/>
    <property type="match status" value="1"/>
</dbReference>
<dbReference type="GO" id="GO:0020037">
    <property type="term" value="F:heme binding"/>
    <property type="evidence" value="ECO:0007669"/>
    <property type="project" value="InterPro"/>
</dbReference>
<evidence type="ECO:0000256" key="1">
    <source>
        <dbReference type="ARBA" id="ARBA00004496"/>
    </source>
</evidence>
<dbReference type="Pfam" id="PF00067">
    <property type="entry name" value="p450"/>
    <property type="match status" value="1"/>
</dbReference>
<dbReference type="GO" id="GO:0004497">
    <property type="term" value="F:monooxygenase activity"/>
    <property type="evidence" value="ECO:0007669"/>
    <property type="project" value="UniProtKB-KW"/>
</dbReference>
<dbReference type="RefSeq" id="WP_143121525.1">
    <property type="nucleotide sequence ID" value="NZ_FOUP01000001.1"/>
</dbReference>
<keyword evidence="8 9" id="KW-0503">Monooxygenase</keyword>
<organism evidence="12 13">
    <name type="scientific">Saccharopolyspora antimicrobica</name>
    <dbReference type="NCBI Taxonomy" id="455193"/>
    <lineage>
        <taxon>Bacteria</taxon>
        <taxon>Bacillati</taxon>
        <taxon>Actinomycetota</taxon>
        <taxon>Actinomycetes</taxon>
        <taxon>Pseudonocardiales</taxon>
        <taxon>Pseudonocardiaceae</taxon>
        <taxon>Saccharopolyspora</taxon>
    </lineage>
</organism>
<dbReference type="InterPro" id="IPR036396">
    <property type="entry name" value="Cyt_P450_sf"/>
</dbReference>
<feature type="region of interest" description="Disordered" evidence="10">
    <location>
        <begin position="1"/>
        <end position="23"/>
    </location>
</feature>
<dbReference type="InterPro" id="IPR001128">
    <property type="entry name" value="Cyt_P450"/>
</dbReference>
<reference evidence="12 13" key="1">
    <citation type="submission" date="2016-10" db="EMBL/GenBank/DDBJ databases">
        <authorList>
            <person name="de Groot N.N."/>
        </authorList>
    </citation>
    <scope>NUCLEOTIDE SEQUENCE [LARGE SCALE GENOMIC DNA]</scope>
    <source>
        <strain evidence="12 13">CPCC 201259</strain>
    </source>
</reference>
<accession>A0A1I4RAV9</accession>
<dbReference type="EMBL" id="FOUP01000001">
    <property type="protein sequence ID" value="SFM49043.1"/>
    <property type="molecule type" value="Genomic_DNA"/>
</dbReference>
<keyword evidence="3" id="KW-0963">Cytoplasm</keyword>
<name>A0A1I4RAV9_9PSEU</name>
<evidence type="ECO:0000256" key="6">
    <source>
        <dbReference type="ARBA" id="ARBA00023002"/>
    </source>
</evidence>
<dbReference type="GO" id="GO:0005737">
    <property type="term" value="C:cytoplasm"/>
    <property type="evidence" value="ECO:0007669"/>
    <property type="project" value="UniProtKB-SubCell"/>
</dbReference>
<evidence type="ECO:0000256" key="4">
    <source>
        <dbReference type="ARBA" id="ARBA00022617"/>
    </source>
</evidence>
<evidence type="ECO:0000313" key="14">
    <source>
        <dbReference type="Proteomes" id="UP000270697"/>
    </source>
</evidence>
<evidence type="ECO:0000256" key="3">
    <source>
        <dbReference type="ARBA" id="ARBA00022490"/>
    </source>
</evidence>
<evidence type="ECO:0000256" key="8">
    <source>
        <dbReference type="ARBA" id="ARBA00023033"/>
    </source>
</evidence>
<reference evidence="11 14" key="2">
    <citation type="submission" date="2018-10" db="EMBL/GenBank/DDBJ databases">
        <title>Sequencing the genomes of 1000 actinobacteria strains.</title>
        <authorList>
            <person name="Klenk H.-P."/>
        </authorList>
    </citation>
    <scope>NUCLEOTIDE SEQUENCE [LARGE SCALE GENOMIC DNA]</scope>
    <source>
        <strain evidence="11 14">DSM 45119</strain>
    </source>
</reference>
<evidence type="ECO:0000256" key="9">
    <source>
        <dbReference type="RuleBase" id="RU000461"/>
    </source>
</evidence>
<dbReference type="GO" id="GO:0016705">
    <property type="term" value="F:oxidoreductase activity, acting on paired donors, with incorporation or reduction of molecular oxygen"/>
    <property type="evidence" value="ECO:0007669"/>
    <property type="project" value="InterPro"/>
</dbReference>
<keyword evidence="6 9" id="KW-0560">Oxidoreductase</keyword>
<evidence type="ECO:0000313" key="11">
    <source>
        <dbReference type="EMBL" id="RKT88101.1"/>
    </source>
</evidence>
<evidence type="ECO:0000256" key="2">
    <source>
        <dbReference type="ARBA" id="ARBA00010617"/>
    </source>
</evidence>
<proteinExistence type="inferred from homology"/>
<dbReference type="EMBL" id="RBXX01000002">
    <property type="protein sequence ID" value="RKT88101.1"/>
    <property type="molecule type" value="Genomic_DNA"/>
</dbReference>
<dbReference type="PROSITE" id="PS00086">
    <property type="entry name" value="CYTOCHROME_P450"/>
    <property type="match status" value="1"/>
</dbReference>
<evidence type="ECO:0000256" key="7">
    <source>
        <dbReference type="ARBA" id="ARBA00023004"/>
    </source>
</evidence>
<keyword evidence="4 9" id="KW-0349">Heme</keyword>
<dbReference type="InterPro" id="IPR002397">
    <property type="entry name" value="Cyt_P450_B"/>
</dbReference>
<keyword evidence="7 9" id="KW-0408">Iron</keyword>
<sequence>MPPDNEASRGAGRAATVLDGLPVPRGDAFGLPTEFARSRDRQPVHRMVYPDGHVGWLVTGYSAARAVLTDHRFSSEMHRFRFPVPGPGTDPAAQQPDALHPGIFQAMDPPEHTRYRRLLVGKFTTRRMHQLQAKIEQVTGERLDQMQRQGPPVDLVSTFAMPIPSEVIRHIVGAPESDWGVFHRHVETMIATDVTFDDIAAVMQAVPDFLRDLVLRKRRDPGDDVLSDLIATGEVDDDELVGLCWLLLENGYTTTANMLALGTLALLVNPEQLAALRAYPSLADKATEELLRYITIFQFGLFRAAREDVELAGHLIKAGDAVTVLPSTANRDPAHFADPDRLDVTRSATGHLSFGHGIHICLGQHLARAEMRIAYTALLRRFPSLHLAAAPDELSFRTSKVIYGVQQLPVSW</sequence>
<dbReference type="STRING" id="455193.SAMN05421805_101465"/>
<dbReference type="AlphaFoldDB" id="A0A1I4RAV9"/>
<dbReference type="Proteomes" id="UP000270697">
    <property type="component" value="Unassembled WGS sequence"/>
</dbReference>
<comment type="subcellular location">
    <subcellularLocation>
        <location evidence="1">Cytoplasm</location>
    </subcellularLocation>
</comment>
<dbReference type="FunFam" id="1.10.630.10:FF:000018">
    <property type="entry name" value="Cytochrome P450 monooxygenase"/>
    <property type="match status" value="1"/>
</dbReference>